<evidence type="ECO:0000313" key="1">
    <source>
        <dbReference type="EMBL" id="CCH93118.1"/>
    </source>
</evidence>
<dbReference type="EMBL" id="CAIH01000199">
    <property type="protein sequence ID" value="CCH93118.1"/>
    <property type="molecule type" value="Genomic_DNA"/>
</dbReference>
<dbReference type="Proteomes" id="UP000005806">
    <property type="component" value="Unassembled WGS sequence"/>
</dbReference>
<evidence type="ECO:0000313" key="2">
    <source>
        <dbReference type="Proteomes" id="UP000005806"/>
    </source>
</evidence>
<gene>
    <name evidence="1" type="ORF">MICCA_2780005</name>
</gene>
<protein>
    <submittedName>
        <fullName evidence="1">Uncharacterized protein</fullName>
    </submittedName>
</protein>
<accession>A0A822LCC7</accession>
<organism evidence="1 2">
    <name type="scientific">Microcystis aeruginosa PCC 9432</name>
    <dbReference type="NCBI Taxonomy" id="1160280"/>
    <lineage>
        <taxon>Bacteria</taxon>
        <taxon>Bacillati</taxon>
        <taxon>Cyanobacteriota</taxon>
        <taxon>Cyanophyceae</taxon>
        <taxon>Oscillatoriophycideae</taxon>
        <taxon>Chroococcales</taxon>
        <taxon>Microcystaceae</taxon>
        <taxon>Microcystis</taxon>
    </lineage>
</organism>
<comment type="caution">
    <text evidence="1">The sequence shown here is derived from an EMBL/GenBank/DDBJ whole genome shotgun (WGS) entry which is preliminary data.</text>
</comment>
<sequence>MCRLNKEVWVLDLAFNEDACSTRQDFAPARSLVVLDINSAIVL</sequence>
<proteinExistence type="predicted"/>
<dbReference type="AlphaFoldDB" id="A0A822LCC7"/>
<name>A0A822LCC7_MICAE</name>
<reference evidence="1 2" key="1">
    <citation type="submission" date="2012-04" db="EMBL/GenBank/DDBJ databases">
        <authorList>
            <person name="Genoscope - CEA"/>
        </authorList>
    </citation>
    <scope>NUCLEOTIDE SEQUENCE [LARGE SCALE GENOMIC DNA]</scope>
    <source>
        <strain evidence="1 2">9432</strain>
    </source>
</reference>